<geneLocation type="plasmid" evidence="4">
    <name>pST0210E1</name>
</geneLocation>
<dbReference type="InterPro" id="IPR001387">
    <property type="entry name" value="Cro/C1-type_HTH"/>
</dbReference>
<dbReference type="Gene3D" id="1.10.260.40">
    <property type="entry name" value="lambda repressor-like DNA-binding domains"/>
    <property type="match status" value="2"/>
</dbReference>
<dbReference type="AlphaFoldDB" id="A0A126JI42"/>
<dbReference type="SMART" id="SM00530">
    <property type="entry name" value="HTH_XRE"/>
    <property type="match status" value="2"/>
</dbReference>
<feature type="domain" description="HTH cro/C1-type" evidence="2">
    <location>
        <begin position="10"/>
        <end position="64"/>
    </location>
</feature>
<evidence type="ECO:0000256" key="1">
    <source>
        <dbReference type="ARBA" id="ARBA00023125"/>
    </source>
</evidence>
<evidence type="ECO:0000313" key="4">
    <source>
        <dbReference type="EMBL" id="ALT05555.1"/>
    </source>
</evidence>
<geneLocation type="plasmid" evidence="3">
    <name>pINGR16-02E1</name>
</geneLocation>
<dbReference type="InterPro" id="IPR010982">
    <property type="entry name" value="Lambda_DNA-bd_dom_sf"/>
</dbReference>
<reference evidence="3" key="1">
    <citation type="journal article" date="2016" name="Genome Biol. Evol.">
        <title>Evolution of chromosomal Clostridium botulinum type E neurotoxin gene clusters: evidence provided by their rare plasmid borne counterparts.</title>
        <authorList>
            <person name="Carter A.T."/>
            <person name="Austin J.W."/>
            <person name="Weedmark K.A."/>
            <person name="Peck M.W."/>
        </authorList>
    </citation>
    <scope>NUCLEOTIDE SEQUENCE</scope>
    <source>
        <strain evidence="3">INGR16-02E1</strain>
        <strain evidence="4">ST0210E1</strain>
        <plasmid evidence="3">pINGR16-02E1</plasmid>
        <plasmid evidence="4">pST0210E1</plasmid>
    </source>
</reference>
<dbReference type="EMBL" id="KT897276">
    <property type="protein sequence ID" value="ALT05457.1"/>
    <property type="molecule type" value="Genomic_DNA"/>
</dbReference>
<accession>A0A126JI42</accession>
<name>A0A126JI42_CLOBO</name>
<dbReference type="GO" id="GO:0003677">
    <property type="term" value="F:DNA binding"/>
    <property type="evidence" value="ECO:0007669"/>
    <property type="project" value="UniProtKB-KW"/>
</dbReference>
<dbReference type="PANTHER" id="PTHR46558:SF14">
    <property type="entry name" value="HTH-TYPE TRANSCRIPTIONAL REGULATOR ANSR"/>
    <property type="match status" value="1"/>
</dbReference>
<dbReference type="PANTHER" id="PTHR46558">
    <property type="entry name" value="TRACRIPTIONAL REGULATORY PROTEIN-RELATED-RELATED"/>
    <property type="match status" value="1"/>
</dbReference>
<dbReference type="RefSeq" id="WP_172688060.1">
    <property type="nucleotide sequence ID" value="NZ_JACBBU010000011.1"/>
</dbReference>
<sequence length="216" mass="25153">MNTKLFSERLREYLQINKMSQGQLGKVIGQTTSSITRYLNLERIPNEATLIKMAYHLNVNPNYLCGKSNNPKTHPDIKEQYVTVCEEELLRDKNLSLFSKRLQILTHEKEKKYVDVANDLNISKGVISNYVNDKRQPDLEGLKNICRYFDVSSDYLLGLSYSKNAGKEYEKYKNIIDDLIKTGILDKILKNGIKNEIFVELLKHTYETFEIIQSKY</sequence>
<evidence type="ECO:0000259" key="2">
    <source>
        <dbReference type="PROSITE" id="PS50943"/>
    </source>
</evidence>
<dbReference type="Pfam" id="PF01381">
    <property type="entry name" value="HTH_3"/>
    <property type="match status" value="2"/>
</dbReference>
<keyword evidence="1" id="KW-0238">DNA-binding</keyword>
<organism evidence="3">
    <name type="scientific">Clostridium botulinum</name>
    <dbReference type="NCBI Taxonomy" id="1491"/>
    <lineage>
        <taxon>Bacteria</taxon>
        <taxon>Bacillati</taxon>
        <taxon>Bacillota</taxon>
        <taxon>Clostridia</taxon>
        <taxon>Eubacteriales</taxon>
        <taxon>Clostridiaceae</taxon>
        <taxon>Clostridium</taxon>
    </lineage>
</organism>
<proteinExistence type="predicted"/>
<dbReference type="EMBL" id="KT897277">
    <property type="protein sequence ID" value="ALT05555.1"/>
    <property type="molecule type" value="Genomic_DNA"/>
</dbReference>
<keyword evidence="3" id="KW-0614">Plasmid</keyword>
<feature type="domain" description="HTH cro/C1-type" evidence="2">
    <location>
        <begin position="115"/>
        <end position="156"/>
    </location>
</feature>
<dbReference type="SUPFAM" id="SSF47413">
    <property type="entry name" value="lambda repressor-like DNA-binding domains"/>
    <property type="match status" value="2"/>
</dbReference>
<protein>
    <recommendedName>
        <fullName evidence="2">HTH cro/C1-type domain-containing protein</fullName>
    </recommendedName>
</protein>
<evidence type="ECO:0000313" key="3">
    <source>
        <dbReference type="EMBL" id="ALT05457.1"/>
    </source>
</evidence>
<dbReference type="PROSITE" id="PS50943">
    <property type="entry name" value="HTH_CROC1"/>
    <property type="match status" value="2"/>
</dbReference>
<dbReference type="CDD" id="cd00093">
    <property type="entry name" value="HTH_XRE"/>
    <property type="match status" value="2"/>
</dbReference>